<evidence type="ECO:0000256" key="1">
    <source>
        <dbReference type="SAM" id="SignalP"/>
    </source>
</evidence>
<feature type="chain" id="PRO_5016684028" description="Orphan protein" evidence="1">
    <location>
        <begin position="30"/>
        <end position="271"/>
    </location>
</feature>
<feature type="signal peptide" evidence="1">
    <location>
        <begin position="1"/>
        <end position="29"/>
    </location>
</feature>
<protein>
    <recommendedName>
        <fullName evidence="4">Orphan protein</fullName>
    </recommendedName>
</protein>
<dbReference type="OrthoDB" id="6158711at2"/>
<keyword evidence="3" id="KW-1185">Reference proteome</keyword>
<keyword evidence="1" id="KW-0732">Signal</keyword>
<dbReference type="Proteomes" id="UP000262073">
    <property type="component" value="Chromosome"/>
</dbReference>
<name>A0A346NR23_9ALTE</name>
<dbReference type="AlphaFoldDB" id="A0A346NR23"/>
<reference evidence="2 3" key="1">
    <citation type="submission" date="2018-08" db="EMBL/GenBank/DDBJ databases">
        <title>Salinimonas sediminis sp. nov., a piezophilic bacterium isolated from a deep-sea sediment sample from the New Britain Trench.</title>
        <authorList>
            <person name="Cao J."/>
        </authorList>
    </citation>
    <scope>NUCLEOTIDE SEQUENCE [LARGE SCALE GENOMIC DNA]</scope>
    <source>
        <strain evidence="2 3">N102</strain>
    </source>
</reference>
<evidence type="ECO:0000313" key="2">
    <source>
        <dbReference type="EMBL" id="AXR07980.1"/>
    </source>
</evidence>
<organism evidence="2 3">
    <name type="scientific">Salinimonas sediminis</name>
    <dbReference type="NCBI Taxonomy" id="2303538"/>
    <lineage>
        <taxon>Bacteria</taxon>
        <taxon>Pseudomonadati</taxon>
        <taxon>Pseudomonadota</taxon>
        <taxon>Gammaproteobacteria</taxon>
        <taxon>Alteromonadales</taxon>
        <taxon>Alteromonadaceae</taxon>
        <taxon>Alteromonas/Salinimonas group</taxon>
        <taxon>Salinimonas</taxon>
    </lineage>
</organism>
<sequence>MSSYTSYKSLCAAIALGLSVSTLSFNAQANGEITDQVNHLKDHLGEYSEEVTWLNDKYDALVTRYETDGAKAVDTQKLLDYWEEVNFHSAIETQYIPLYATIWQNIYGIKTSIENGDDAQQVRQHQQALTQTFWQALGAVKLAAHYQDKGVIDKVKTTDTAPTTGPAVITDIEKRLDKVVAKYAEQLKEVATTMVHDTYMERFEGIEGALIEQDASLVEALEKDFNVTLPQAIENGKSVDEVRGIIDDMKQKLGKAQTLLEKAEQNRKDVF</sequence>
<dbReference type="RefSeq" id="WP_108566829.1">
    <property type="nucleotide sequence ID" value="NZ_CP031769.1"/>
</dbReference>
<evidence type="ECO:0000313" key="3">
    <source>
        <dbReference type="Proteomes" id="UP000262073"/>
    </source>
</evidence>
<dbReference type="KEGG" id="salm:D0Y50_17440"/>
<dbReference type="EMBL" id="CP031769">
    <property type="protein sequence ID" value="AXR07980.1"/>
    <property type="molecule type" value="Genomic_DNA"/>
</dbReference>
<evidence type="ECO:0008006" key="4">
    <source>
        <dbReference type="Google" id="ProtNLM"/>
    </source>
</evidence>
<proteinExistence type="predicted"/>
<accession>A0A346NR23</accession>
<gene>
    <name evidence="2" type="ORF">D0Y50_17440</name>
</gene>